<keyword evidence="2" id="KW-1185">Reference proteome</keyword>
<organism evidence="1 2">
    <name type="scientific">Paramecium octaurelia</name>
    <dbReference type="NCBI Taxonomy" id="43137"/>
    <lineage>
        <taxon>Eukaryota</taxon>
        <taxon>Sar</taxon>
        <taxon>Alveolata</taxon>
        <taxon>Ciliophora</taxon>
        <taxon>Intramacronucleata</taxon>
        <taxon>Oligohymenophorea</taxon>
        <taxon>Peniculida</taxon>
        <taxon>Parameciidae</taxon>
        <taxon>Paramecium</taxon>
    </lineage>
</organism>
<evidence type="ECO:0000313" key="2">
    <source>
        <dbReference type="Proteomes" id="UP000683925"/>
    </source>
</evidence>
<sequence>MNENHPIIVLIQGILTPSEYLQPIANQNSIQIKLTIQMLSFTYKYLMKKLDIISTYLLLTDQAINTVKLIQDFIWISISIKNNFFKFQFSIKIQTHQNNINQINNGRLIQIIYHI</sequence>
<dbReference type="EMBL" id="CAJJDP010000157">
    <property type="protein sequence ID" value="CAD8211634.1"/>
    <property type="molecule type" value="Genomic_DNA"/>
</dbReference>
<reference evidence="1" key="1">
    <citation type="submission" date="2021-01" db="EMBL/GenBank/DDBJ databases">
        <authorList>
            <consortium name="Genoscope - CEA"/>
            <person name="William W."/>
        </authorList>
    </citation>
    <scope>NUCLEOTIDE SEQUENCE</scope>
</reference>
<gene>
    <name evidence="1" type="ORF">POCTA_138.1.T1550016</name>
</gene>
<dbReference type="Proteomes" id="UP000683925">
    <property type="component" value="Unassembled WGS sequence"/>
</dbReference>
<dbReference type="AlphaFoldDB" id="A0A8S1YKR3"/>
<comment type="caution">
    <text evidence="1">The sequence shown here is derived from an EMBL/GenBank/DDBJ whole genome shotgun (WGS) entry which is preliminary data.</text>
</comment>
<evidence type="ECO:0000313" key="1">
    <source>
        <dbReference type="EMBL" id="CAD8211634.1"/>
    </source>
</evidence>
<proteinExistence type="predicted"/>
<protein>
    <submittedName>
        <fullName evidence="1">Uncharacterized protein</fullName>
    </submittedName>
</protein>
<accession>A0A8S1YKR3</accession>
<name>A0A8S1YKR3_PAROT</name>